<name>A0AAD6ZEF1_9AGAR</name>
<dbReference type="GO" id="GO:0004674">
    <property type="term" value="F:protein serine/threonine kinase activity"/>
    <property type="evidence" value="ECO:0007669"/>
    <property type="project" value="UniProtKB-KW"/>
</dbReference>
<evidence type="ECO:0000256" key="3">
    <source>
        <dbReference type="ARBA" id="ARBA00022777"/>
    </source>
</evidence>
<comment type="caution">
    <text evidence="5">The sequence shown here is derived from an EMBL/GenBank/DDBJ whole genome shotgun (WGS) entry which is preliminary data.</text>
</comment>
<evidence type="ECO:0000313" key="6">
    <source>
        <dbReference type="Proteomes" id="UP001218218"/>
    </source>
</evidence>
<dbReference type="SUPFAM" id="SSF56112">
    <property type="entry name" value="Protein kinase-like (PK-like)"/>
    <property type="match status" value="1"/>
</dbReference>
<organism evidence="5 6">
    <name type="scientific">Mycena albidolilacea</name>
    <dbReference type="NCBI Taxonomy" id="1033008"/>
    <lineage>
        <taxon>Eukaryota</taxon>
        <taxon>Fungi</taxon>
        <taxon>Dikarya</taxon>
        <taxon>Basidiomycota</taxon>
        <taxon>Agaricomycotina</taxon>
        <taxon>Agaricomycetes</taxon>
        <taxon>Agaricomycetidae</taxon>
        <taxon>Agaricales</taxon>
        <taxon>Marasmiineae</taxon>
        <taxon>Mycenaceae</taxon>
        <taxon>Mycena</taxon>
    </lineage>
</organism>
<dbReference type="InterPro" id="IPR004166">
    <property type="entry name" value="a-kinase_dom"/>
</dbReference>
<evidence type="ECO:0000259" key="4">
    <source>
        <dbReference type="Pfam" id="PF02816"/>
    </source>
</evidence>
<dbReference type="InterPro" id="IPR011009">
    <property type="entry name" value="Kinase-like_dom_sf"/>
</dbReference>
<dbReference type="AlphaFoldDB" id="A0AAD6ZEF1"/>
<dbReference type="GO" id="GO:0005524">
    <property type="term" value="F:ATP binding"/>
    <property type="evidence" value="ECO:0007669"/>
    <property type="project" value="InterPro"/>
</dbReference>
<evidence type="ECO:0000256" key="2">
    <source>
        <dbReference type="ARBA" id="ARBA00022679"/>
    </source>
</evidence>
<accession>A0AAD6ZEF1</accession>
<evidence type="ECO:0000256" key="1">
    <source>
        <dbReference type="ARBA" id="ARBA00022527"/>
    </source>
</evidence>
<dbReference type="Proteomes" id="UP001218218">
    <property type="component" value="Unassembled WGS sequence"/>
</dbReference>
<protein>
    <recommendedName>
        <fullName evidence="4">Alpha-type protein kinase domain-containing protein</fullName>
    </recommendedName>
</protein>
<gene>
    <name evidence="5" type="ORF">DFH08DRAFT_714683</name>
</gene>
<keyword evidence="1" id="KW-0723">Serine/threonine-protein kinase</keyword>
<dbReference type="EMBL" id="JARIHO010000057">
    <property type="protein sequence ID" value="KAJ7318486.1"/>
    <property type="molecule type" value="Genomic_DNA"/>
</dbReference>
<feature type="non-terminal residue" evidence="5">
    <location>
        <position position="185"/>
    </location>
</feature>
<evidence type="ECO:0000313" key="5">
    <source>
        <dbReference type="EMBL" id="KAJ7318486.1"/>
    </source>
</evidence>
<dbReference type="Gene3D" id="3.20.200.10">
    <property type="entry name" value="MHCK/EF2 kinase"/>
    <property type="match status" value="1"/>
</dbReference>
<reference evidence="5" key="1">
    <citation type="submission" date="2023-03" db="EMBL/GenBank/DDBJ databases">
        <title>Massive genome expansion in bonnet fungi (Mycena s.s.) driven by repeated elements and novel gene families across ecological guilds.</title>
        <authorList>
            <consortium name="Lawrence Berkeley National Laboratory"/>
            <person name="Harder C.B."/>
            <person name="Miyauchi S."/>
            <person name="Viragh M."/>
            <person name="Kuo A."/>
            <person name="Thoen E."/>
            <person name="Andreopoulos B."/>
            <person name="Lu D."/>
            <person name="Skrede I."/>
            <person name="Drula E."/>
            <person name="Henrissat B."/>
            <person name="Morin E."/>
            <person name="Kohler A."/>
            <person name="Barry K."/>
            <person name="LaButti K."/>
            <person name="Morin E."/>
            <person name="Salamov A."/>
            <person name="Lipzen A."/>
            <person name="Mereny Z."/>
            <person name="Hegedus B."/>
            <person name="Baldrian P."/>
            <person name="Stursova M."/>
            <person name="Weitz H."/>
            <person name="Taylor A."/>
            <person name="Grigoriev I.V."/>
            <person name="Nagy L.G."/>
            <person name="Martin F."/>
            <person name="Kauserud H."/>
        </authorList>
    </citation>
    <scope>NUCLEOTIDE SEQUENCE</scope>
    <source>
        <strain evidence="5">CBHHK002</strain>
    </source>
</reference>
<keyword evidence="6" id="KW-1185">Reference proteome</keyword>
<feature type="domain" description="Alpha-type protein kinase" evidence="4">
    <location>
        <begin position="41"/>
        <end position="173"/>
    </location>
</feature>
<dbReference type="Pfam" id="PF02816">
    <property type="entry name" value="Alpha_kinase"/>
    <property type="match status" value="1"/>
</dbReference>
<keyword evidence="3" id="KW-0418">Kinase</keyword>
<sequence>KTVQEANLLYWASSLMDFAYSAIALCVSNADEPPPFTIPKLRFVHAGVTVSHDQASGTNISNTCSIWRRYLVEEFIEDGLDGFTKFVHNGSANPLVDHNDPRFKIAEFLCFVQHMQHFKTDGTVFVSNFQGMCVLCLTHIPSKIAKGTNIFGEGNVGDVFEKFPEQHICNTYCKWFKLPVMHHTI</sequence>
<keyword evidence="2" id="KW-0808">Transferase</keyword>
<proteinExistence type="predicted"/>